<reference evidence="2" key="1">
    <citation type="submission" date="2016-10" db="EMBL/GenBank/DDBJ databases">
        <authorList>
            <person name="Varghese N."/>
            <person name="Submissions S."/>
        </authorList>
    </citation>
    <scope>NUCLEOTIDE SEQUENCE [LARGE SCALE GENOMIC DNA]</scope>
    <source>
        <strain evidence="2">CGMCC 1.10783</strain>
    </source>
</reference>
<dbReference type="AlphaFoldDB" id="A0A1G8LPR4"/>
<keyword evidence="1" id="KW-0378">Hydrolase</keyword>
<dbReference type="Proteomes" id="UP000182130">
    <property type="component" value="Unassembled WGS sequence"/>
</dbReference>
<keyword evidence="1" id="KW-0255">Endonuclease</keyword>
<name>A0A1G8LPR4_9MICC</name>
<dbReference type="OrthoDB" id="5144556at2"/>
<protein>
    <submittedName>
        <fullName evidence="1">Very-short-patch-repair endonuclease</fullName>
    </submittedName>
</protein>
<keyword evidence="1" id="KW-0540">Nuclease</keyword>
<dbReference type="Pfam" id="PF04480">
    <property type="entry name" value="DUF559"/>
    <property type="match status" value="1"/>
</dbReference>
<evidence type="ECO:0000313" key="2">
    <source>
        <dbReference type="Proteomes" id="UP000182130"/>
    </source>
</evidence>
<dbReference type="STRING" id="1045773.SAMN05216555_103122"/>
<dbReference type="GO" id="GO:0004519">
    <property type="term" value="F:endonuclease activity"/>
    <property type="evidence" value="ECO:0007669"/>
    <property type="project" value="UniProtKB-KW"/>
</dbReference>
<proteinExistence type="predicted"/>
<organism evidence="1 2">
    <name type="scientific">Arthrobacter cupressi</name>
    <dbReference type="NCBI Taxonomy" id="1045773"/>
    <lineage>
        <taxon>Bacteria</taxon>
        <taxon>Bacillati</taxon>
        <taxon>Actinomycetota</taxon>
        <taxon>Actinomycetes</taxon>
        <taxon>Micrococcales</taxon>
        <taxon>Micrococcaceae</taxon>
        <taxon>Arthrobacter</taxon>
    </lineage>
</organism>
<dbReference type="InterPro" id="IPR011335">
    <property type="entry name" value="Restrct_endonuc-II-like"/>
</dbReference>
<sequence length="293" mass="32353">MDAFEYLVSLGGVARVGLLRANGHSPAAIRKLAAAGASQPRKGVWALPTADPEYLKAVLTNGQITCASAALRYGLWIKDKPARLHLATRHCRGKGFIRHGYTRFPPPEAVPLAAVEDTVIHALTCLPEVDAIAVAQSAMRNFGVPRRLLESELSADYYGSARRRLAKADGISESVPEISARLLFESAGLEFRRQVEIEGVGRVDFLIDGWLIVEVNGYAFHSSREDWRKDMARLNAAQVLGYGTLSYAPEQIWNTPGRVVAEICRMLQRGRGMDQVRGHILLDHTQTRRRMVA</sequence>
<dbReference type="Gene3D" id="3.40.960.10">
    <property type="entry name" value="VSR Endonuclease"/>
    <property type="match status" value="1"/>
</dbReference>
<accession>A0A1G8LPR4</accession>
<gene>
    <name evidence="1" type="ORF">SAMN05216555_103122</name>
</gene>
<dbReference type="RefSeq" id="WP_074587390.1">
    <property type="nucleotide sequence ID" value="NZ_FNEI01000003.1"/>
</dbReference>
<dbReference type="InterPro" id="IPR007569">
    <property type="entry name" value="DUF559"/>
</dbReference>
<evidence type="ECO:0000313" key="1">
    <source>
        <dbReference type="EMBL" id="SDI57190.1"/>
    </source>
</evidence>
<dbReference type="SUPFAM" id="SSF52980">
    <property type="entry name" value="Restriction endonuclease-like"/>
    <property type="match status" value="1"/>
</dbReference>
<keyword evidence="2" id="KW-1185">Reference proteome</keyword>
<dbReference type="EMBL" id="FNEI01000003">
    <property type="protein sequence ID" value="SDI57190.1"/>
    <property type="molecule type" value="Genomic_DNA"/>
</dbReference>